<sequence length="216" mass="24265">MMRGRFSITCGPPLKRASQGTQQKKKAAAPTKTKKKTPPVETPQQTPQVQVQIPESQIAKSTEKNKKVIQDKPPKKMVTPKKVAPPPKANSKQNHQQPPQPQPQPQQIQQQQQNTAQSQIHQVPPPTPQQQIPASPMAPSLAGFSQCQINSPDRDALIDSYEQLVVEYRAALEKRTALLAEKKKIRCKIAVAYKTQTEIENQIRENARQKYSFQVQ</sequence>
<dbReference type="AlphaFoldDB" id="A0A1J4KGW6"/>
<feature type="compositionally biased region" description="Basic residues" evidence="1">
    <location>
        <begin position="23"/>
        <end position="37"/>
    </location>
</feature>
<name>A0A1J4KGW6_9EUKA</name>
<feature type="compositionally biased region" description="Low complexity" evidence="1">
    <location>
        <begin position="42"/>
        <end position="52"/>
    </location>
</feature>
<evidence type="ECO:0000313" key="3">
    <source>
        <dbReference type="Proteomes" id="UP000179807"/>
    </source>
</evidence>
<dbReference type="EMBL" id="MLAK01000649">
    <property type="protein sequence ID" value="OHT09060.1"/>
    <property type="molecule type" value="Genomic_DNA"/>
</dbReference>
<accession>A0A1J4KGW6</accession>
<reference evidence="2" key="1">
    <citation type="submission" date="2016-10" db="EMBL/GenBank/DDBJ databases">
        <authorList>
            <person name="Benchimol M."/>
            <person name="Almeida L.G."/>
            <person name="Vasconcelos A.T."/>
            <person name="Perreira-Neves A."/>
            <person name="Rosa I.A."/>
            <person name="Tasca T."/>
            <person name="Bogo M.R."/>
            <person name="de Souza W."/>
        </authorList>
    </citation>
    <scope>NUCLEOTIDE SEQUENCE [LARGE SCALE GENOMIC DNA]</scope>
    <source>
        <strain evidence="2">K</strain>
    </source>
</reference>
<dbReference type="VEuPathDB" id="TrichDB:TRFO_04629"/>
<evidence type="ECO:0000256" key="1">
    <source>
        <dbReference type="SAM" id="MobiDB-lite"/>
    </source>
</evidence>
<proteinExistence type="predicted"/>
<feature type="region of interest" description="Disordered" evidence="1">
    <location>
        <begin position="1"/>
        <end position="148"/>
    </location>
</feature>
<dbReference type="GeneID" id="94826718"/>
<comment type="caution">
    <text evidence="2">The sequence shown here is derived from an EMBL/GenBank/DDBJ whole genome shotgun (WGS) entry which is preliminary data.</text>
</comment>
<dbReference type="Proteomes" id="UP000179807">
    <property type="component" value="Unassembled WGS sequence"/>
</dbReference>
<organism evidence="2 3">
    <name type="scientific">Tritrichomonas foetus</name>
    <dbReference type="NCBI Taxonomy" id="1144522"/>
    <lineage>
        <taxon>Eukaryota</taxon>
        <taxon>Metamonada</taxon>
        <taxon>Parabasalia</taxon>
        <taxon>Tritrichomonadida</taxon>
        <taxon>Tritrichomonadidae</taxon>
        <taxon>Tritrichomonas</taxon>
    </lineage>
</organism>
<keyword evidence="3" id="KW-1185">Reference proteome</keyword>
<protein>
    <submittedName>
        <fullName evidence="2">Uncharacterized protein</fullName>
    </submittedName>
</protein>
<gene>
    <name evidence="2" type="ORF">TRFO_04629</name>
</gene>
<dbReference type="RefSeq" id="XP_068362196.1">
    <property type="nucleotide sequence ID" value="XM_068492014.1"/>
</dbReference>
<feature type="compositionally biased region" description="Low complexity" evidence="1">
    <location>
        <begin position="105"/>
        <end position="122"/>
    </location>
</feature>
<evidence type="ECO:0000313" key="2">
    <source>
        <dbReference type="EMBL" id="OHT09060.1"/>
    </source>
</evidence>
<feature type="compositionally biased region" description="Basic and acidic residues" evidence="1">
    <location>
        <begin position="61"/>
        <end position="74"/>
    </location>
</feature>